<keyword evidence="1" id="KW-0596">Phosphopantetheine</keyword>
<dbReference type="Pfam" id="PF13193">
    <property type="entry name" value="AMP-binding_C"/>
    <property type="match status" value="1"/>
</dbReference>
<dbReference type="NCBIfam" id="TIGR01733">
    <property type="entry name" value="AA-adenyl-dom"/>
    <property type="match status" value="1"/>
</dbReference>
<comment type="caution">
    <text evidence="4">The sequence shown here is derived from an EMBL/GenBank/DDBJ whole genome shotgun (WGS) entry which is preliminary data.</text>
</comment>
<dbReference type="EMBL" id="SRLD01000094">
    <property type="protein sequence ID" value="TGE11674.1"/>
    <property type="molecule type" value="Genomic_DNA"/>
</dbReference>
<dbReference type="InterPro" id="IPR009081">
    <property type="entry name" value="PP-bd_ACP"/>
</dbReference>
<gene>
    <name evidence="4" type="ORF">E5J99_20840</name>
</gene>
<dbReference type="InterPro" id="IPR025110">
    <property type="entry name" value="AMP-bd_C"/>
</dbReference>
<feature type="non-terminal residue" evidence="4">
    <location>
        <position position="542"/>
    </location>
</feature>
<dbReference type="PANTHER" id="PTHR45527">
    <property type="entry name" value="NONRIBOSOMAL PEPTIDE SYNTHETASE"/>
    <property type="match status" value="1"/>
</dbReference>
<evidence type="ECO:0000313" key="5">
    <source>
        <dbReference type="Proteomes" id="UP000297739"/>
    </source>
</evidence>
<evidence type="ECO:0000256" key="2">
    <source>
        <dbReference type="ARBA" id="ARBA00022553"/>
    </source>
</evidence>
<name>A0A4Z0PGB1_9BACT</name>
<accession>A0A4Z0PGB1</accession>
<organism evidence="4 5">
    <name type="scientific">Hymenobacter elongatus</name>
    <dbReference type="NCBI Taxonomy" id="877208"/>
    <lineage>
        <taxon>Bacteria</taxon>
        <taxon>Pseudomonadati</taxon>
        <taxon>Bacteroidota</taxon>
        <taxon>Cytophagia</taxon>
        <taxon>Cytophagales</taxon>
        <taxon>Hymenobacteraceae</taxon>
        <taxon>Hymenobacter</taxon>
    </lineage>
</organism>
<dbReference type="RefSeq" id="WP_135499733.1">
    <property type="nucleotide sequence ID" value="NZ_SRLD01000094.1"/>
</dbReference>
<evidence type="ECO:0000256" key="1">
    <source>
        <dbReference type="ARBA" id="ARBA00022450"/>
    </source>
</evidence>
<sequence length="542" mass="56459">TGSLLAEFGAVVLAHGSRVAVRGRSGSRLTYAELDAQSSQLAHYLLAQAGEGPLSLVALQLAQTPAVLVAMLASWKAGAAYLPLDASLPEARQHYMLGHSQAQLTLTDADYAAFQATADRYPATPPQPAPAPAPTAYVIYTSGSTGQPKGVAVGHGALRNYCQWFAHEAQLGPHDVAALLTSYSFDLGYTVLFPTLLTGGQLCVSAPEAVLEDAGATLAWLAAEQVTVLKLTPSLVQGLVLALGVAALAQVGRLRLLVCGGAPMAAADMAALLAHNAALTIFNHYGPTETTIGVCFQRLGADTIAGFVAQPVLGGPIANVELLVVDGQQQLVPVGVVGELLIGGRALGQGYLHEAALTQRRFVAHPLRAGQRVYRSGDQVVRLPGGQLQYVGRFDDQVKVRGYRVELGEVQAALEQLSGVAQAAVVARSQGQGQGSELVAYVVASAGVVLSEAQLRAALQAQLPGYMVPGWWVQLAALPVTANGKLDTAALPAPGASAGPQAHYQAPRGEVETRLAQVWAGVLRREPIGRHDNFYDLGGDSI</sequence>
<dbReference type="CDD" id="cd05930">
    <property type="entry name" value="A_NRPS"/>
    <property type="match status" value="1"/>
</dbReference>
<dbReference type="InterPro" id="IPR010071">
    <property type="entry name" value="AA_adenyl_dom"/>
</dbReference>
<dbReference type="InterPro" id="IPR036736">
    <property type="entry name" value="ACP-like_sf"/>
</dbReference>
<feature type="non-terminal residue" evidence="4">
    <location>
        <position position="1"/>
    </location>
</feature>
<dbReference type="PROSITE" id="PS50075">
    <property type="entry name" value="CARRIER"/>
    <property type="match status" value="1"/>
</dbReference>
<dbReference type="PROSITE" id="PS00455">
    <property type="entry name" value="AMP_BINDING"/>
    <property type="match status" value="1"/>
</dbReference>
<dbReference type="GO" id="GO:0005737">
    <property type="term" value="C:cytoplasm"/>
    <property type="evidence" value="ECO:0007669"/>
    <property type="project" value="TreeGrafter"/>
</dbReference>
<dbReference type="Pfam" id="PF00501">
    <property type="entry name" value="AMP-binding"/>
    <property type="match status" value="1"/>
</dbReference>
<dbReference type="Proteomes" id="UP000297739">
    <property type="component" value="Unassembled WGS sequence"/>
</dbReference>
<dbReference type="Gene3D" id="1.10.1200.10">
    <property type="entry name" value="ACP-like"/>
    <property type="match status" value="1"/>
</dbReference>
<dbReference type="InterPro" id="IPR000873">
    <property type="entry name" value="AMP-dep_synth/lig_dom"/>
</dbReference>
<evidence type="ECO:0000313" key="4">
    <source>
        <dbReference type="EMBL" id="TGE11674.1"/>
    </source>
</evidence>
<dbReference type="GO" id="GO:0043041">
    <property type="term" value="P:amino acid activation for nonribosomal peptide biosynthetic process"/>
    <property type="evidence" value="ECO:0007669"/>
    <property type="project" value="TreeGrafter"/>
</dbReference>
<proteinExistence type="predicted"/>
<dbReference type="PANTHER" id="PTHR45527:SF1">
    <property type="entry name" value="FATTY ACID SYNTHASE"/>
    <property type="match status" value="1"/>
</dbReference>
<evidence type="ECO:0000259" key="3">
    <source>
        <dbReference type="PROSITE" id="PS50075"/>
    </source>
</evidence>
<dbReference type="InterPro" id="IPR045851">
    <property type="entry name" value="AMP-bd_C_sf"/>
</dbReference>
<dbReference type="InterPro" id="IPR042099">
    <property type="entry name" value="ANL_N_sf"/>
</dbReference>
<dbReference type="FunFam" id="3.30.300.30:FF:000010">
    <property type="entry name" value="Enterobactin synthetase component F"/>
    <property type="match status" value="1"/>
</dbReference>
<protein>
    <submittedName>
        <fullName evidence="4">Amino acid adenylation domain-containing protein</fullName>
    </submittedName>
</protein>
<dbReference type="Gene3D" id="3.30.300.30">
    <property type="match status" value="1"/>
</dbReference>
<reference evidence="4 5" key="1">
    <citation type="submission" date="2019-04" db="EMBL/GenBank/DDBJ databases">
        <authorList>
            <person name="Feng G."/>
            <person name="Zhang J."/>
            <person name="Zhu H."/>
        </authorList>
    </citation>
    <scope>NUCLEOTIDE SEQUENCE [LARGE SCALE GENOMIC DNA]</scope>
    <source>
        <strain evidence="4 5">JCM 17223</strain>
    </source>
</reference>
<dbReference type="Gene3D" id="3.40.50.12780">
    <property type="entry name" value="N-terminal domain of ligase-like"/>
    <property type="match status" value="1"/>
</dbReference>
<keyword evidence="5" id="KW-1185">Reference proteome</keyword>
<dbReference type="OrthoDB" id="4317020at2"/>
<dbReference type="SUPFAM" id="SSF56801">
    <property type="entry name" value="Acetyl-CoA synthetase-like"/>
    <property type="match status" value="1"/>
</dbReference>
<feature type="domain" description="Carrier" evidence="3">
    <location>
        <begin position="506"/>
        <end position="542"/>
    </location>
</feature>
<dbReference type="GO" id="GO:0044550">
    <property type="term" value="P:secondary metabolite biosynthetic process"/>
    <property type="evidence" value="ECO:0007669"/>
    <property type="project" value="TreeGrafter"/>
</dbReference>
<keyword evidence="2" id="KW-0597">Phosphoprotein</keyword>
<dbReference type="AlphaFoldDB" id="A0A4Z0PGB1"/>
<dbReference type="InterPro" id="IPR020845">
    <property type="entry name" value="AMP-binding_CS"/>
</dbReference>
<dbReference type="GO" id="GO:0031177">
    <property type="term" value="F:phosphopantetheine binding"/>
    <property type="evidence" value="ECO:0007669"/>
    <property type="project" value="TreeGrafter"/>
</dbReference>